<evidence type="ECO:0000313" key="2">
    <source>
        <dbReference type="Proteomes" id="UP001152798"/>
    </source>
</evidence>
<evidence type="ECO:0008006" key="3">
    <source>
        <dbReference type="Google" id="ProtNLM"/>
    </source>
</evidence>
<dbReference type="Proteomes" id="UP001152798">
    <property type="component" value="Chromosome 7"/>
</dbReference>
<proteinExistence type="predicted"/>
<dbReference type="EMBL" id="OV725083">
    <property type="protein sequence ID" value="CAH1407718.1"/>
    <property type="molecule type" value="Genomic_DNA"/>
</dbReference>
<evidence type="ECO:0000313" key="1">
    <source>
        <dbReference type="EMBL" id="CAH1407718.1"/>
    </source>
</evidence>
<gene>
    <name evidence="1" type="ORF">NEZAVI_LOCUS15377</name>
</gene>
<sequence length="211" mass="23912">MFIYYVGLFILIVSIIAKYDDVMLFVFTSVSSDVLVFDETKKATLLVGVLSAQYNFRARKVIRETWGQLTKNRSIELKFLIGDEVCPYPVKDRITPFGCDLWLINHPPESEEFSTMGDPIEEASCDIGFTFLVKTGIIINKIGLDYQIFKGNSSERARVVLYDSRLGSRVASATFVKEPLNGIRYYISMACDILKPVERVLNVFSGNQFCP</sequence>
<protein>
    <recommendedName>
        <fullName evidence="3">Hexosyltransferase</fullName>
    </recommendedName>
</protein>
<dbReference type="OrthoDB" id="1158011at2759"/>
<dbReference type="AlphaFoldDB" id="A0A9P0HU61"/>
<name>A0A9P0HU61_NEZVI</name>
<organism evidence="1 2">
    <name type="scientific">Nezara viridula</name>
    <name type="common">Southern green stink bug</name>
    <name type="synonym">Cimex viridulus</name>
    <dbReference type="NCBI Taxonomy" id="85310"/>
    <lineage>
        <taxon>Eukaryota</taxon>
        <taxon>Metazoa</taxon>
        <taxon>Ecdysozoa</taxon>
        <taxon>Arthropoda</taxon>
        <taxon>Hexapoda</taxon>
        <taxon>Insecta</taxon>
        <taxon>Pterygota</taxon>
        <taxon>Neoptera</taxon>
        <taxon>Paraneoptera</taxon>
        <taxon>Hemiptera</taxon>
        <taxon>Heteroptera</taxon>
        <taxon>Panheteroptera</taxon>
        <taxon>Pentatomomorpha</taxon>
        <taxon>Pentatomoidea</taxon>
        <taxon>Pentatomidae</taxon>
        <taxon>Pentatominae</taxon>
        <taxon>Nezara</taxon>
    </lineage>
</organism>
<keyword evidence="2" id="KW-1185">Reference proteome</keyword>
<reference evidence="1" key="1">
    <citation type="submission" date="2022-01" db="EMBL/GenBank/DDBJ databases">
        <authorList>
            <person name="King R."/>
        </authorList>
    </citation>
    <scope>NUCLEOTIDE SEQUENCE</scope>
</reference>
<accession>A0A9P0HU61</accession>